<dbReference type="GO" id="GO:0006289">
    <property type="term" value="P:nucleotide-excision repair"/>
    <property type="evidence" value="ECO:0007669"/>
    <property type="project" value="InterPro"/>
</dbReference>
<evidence type="ECO:0000256" key="12">
    <source>
        <dbReference type="ARBA" id="ARBA00038112"/>
    </source>
</evidence>
<feature type="compositionally biased region" description="Polar residues" evidence="14">
    <location>
        <begin position="723"/>
        <end position="740"/>
    </location>
</feature>
<keyword evidence="9" id="KW-0460">Magnesium</keyword>
<comment type="cofactor">
    <cofactor evidence="1">
        <name>Mg(2+)</name>
        <dbReference type="ChEBI" id="CHEBI:18420"/>
    </cofactor>
</comment>
<comment type="similarity">
    <text evidence="3">Belongs to the XPG/RAD2 endonuclease family. XPG subfamily.</text>
</comment>
<evidence type="ECO:0000313" key="17">
    <source>
        <dbReference type="EMBL" id="ORY04915.1"/>
    </source>
</evidence>
<sequence>MGVKGLWALIEPVARPVRVESLRNKRLAIDASIWLHQFLKAMRDAEGKTLSNAHILGFFRRICKLLFFNIKPVFVFDGGAPTLKRSTIRERKERKERTTKNLQKTAEKLLSAQLRLHALNQVKDKEISPSQQGLTNIATADAGRRKRDAYELPVVDTEFRISVEQDRMLALEEGEDYVIHGIDTENIDLDSEVFTSLPVEIQQEILLDLKNKSRQTSWNRLEHMIRSATTAFDFSQLQIKNLVRRNDLMQRFLESTGATNRTSTIVKGRIASETDREYVLIRNDDVAGGWTMGIKSKKQDPNAGTKETPVKLDSSDEDEDFEEVEIPGITKPNSVKPTAEVPFFNSSLEPLRRTQASSLVNDMGSYVDDDESIDAVMERFKKLEEATLVEGKEVPGLIPLPSEVNNDSSNECSEKLPDPSLFVSKEQVYDYWVNQAPPEFKVNFPLYEILLKEAVYDFSEEARNSIILSFTRKLEKTSDDGVSRDKVVAYSFYIAFCRFVNEWKNIWEQMVEEVDLSEEPQSTPMDDIKTVAAVQTEPQTKEKLSTPIKKQNSAVDIEQSSTRFASQFESSYEIYSSDTENSLQLEEESFSLLSQESYSLKLDDISTKTPKVDENDLDQLCNIDFSSSFLQRDAELRQETAKGSSNTVAPLRDAKADTNGQNPFVKTSRIASKFFKSPVNEASKSTSSDTEIKIESDPYTEKLPTKNESSILESLPKEELTAARSTFDGSTESLQSSKPSSPRIDEGQNTALHSIETMDSLNTVLSAVKGRLDSQEPLEPLLNSPVGITGDLSPVVSASNSPSIKSFSSLANADNELSHSPKQNDHRMVSNEETASPIDVQNLVTPIKRKSDLALDLTTPTFSRSQTELSSGRSEQPLYISPETIKIISSGGLSMSKHSLFDHRSQVDTSPTKSRKIVNEPADTSPTKSHNIENEPADMSPTKPCKNGNEPAETSTTELFDSEDEDVSTHLDQENSEFAQFVSALKNKDIDSVHRELENEVQELNSQIKRGQRDVSNPNNNMIADIQDLLRLFGIPYVVAPMEAEAQCAELLKLSLVDGVVTDDSDVFLFGATKIYRNMFNQAKFVECYQSSDLEREMKLDQEKLISLAYLLGSDYTEGVSGIGVVNAMEILNEWSGEEGLERFRDWWKDLTSISTDSPVRKKLRNILKKCYIPSSFPDRRVREAYINPMVDDSDQKFQWGIPDLDGLRGYMQDKLRWPESKTDETLIPIIKNINQRKVEGNQTTLDGFLGPTPGRTPTHKSARIRDIVSQWVQGSQNSDTNTSPTKRVLDSDSTPDESEEEMEVVPVAEPPKTRGRGRGKGRGRGTRGATKTKKALTRRTRQ</sequence>
<feature type="region of interest" description="Disordered" evidence="14">
    <location>
        <begin position="637"/>
        <end position="663"/>
    </location>
</feature>
<dbReference type="InParanoid" id="A0A1Y1Z520"/>
<evidence type="ECO:0000259" key="15">
    <source>
        <dbReference type="SMART" id="SM00484"/>
    </source>
</evidence>
<dbReference type="PANTHER" id="PTHR16171">
    <property type="entry name" value="DNA REPAIR PROTEIN COMPLEMENTING XP-G CELLS-RELATED"/>
    <property type="match status" value="1"/>
</dbReference>
<dbReference type="CDD" id="cd09868">
    <property type="entry name" value="PIN_XPG_RAD2"/>
    <property type="match status" value="2"/>
</dbReference>
<gene>
    <name evidence="17" type="ORF">K493DRAFT_333738</name>
</gene>
<keyword evidence="8" id="KW-0378">Hydrolase</keyword>
<comment type="subcellular location">
    <subcellularLocation>
        <location evidence="2">Nucleus</location>
    </subcellularLocation>
</comment>
<dbReference type="GO" id="GO:0048256">
    <property type="term" value="F:flap endonuclease activity"/>
    <property type="evidence" value="ECO:0007669"/>
    <property type="project" value="UniProtKB-ARBA"/>
</dbReference>
<dbReference type="Pfam" id="PF00867">
    <property type="entry name" value="XPG_I"/>
    <property type="match status" value="1"/>
</dbReference>
<evidence type="ECO:0000259" key="16">
    <source>
        <dbReference type="SMART" id="SM00485"/>
    </source>
</evidence>
<dbReference type="InterPro" id="IPR001044">
    <property type="entry name" value="XPG/Rad2_eukaryotes"/>
</dbReference>
<dbReference type="GO" id="GO:0005634">
    <property type="term" value="C:nucleus"/>
    <property type="evidence" value="ECO:0007669"/>
    <property type="project" value="UniProtKB-SubCell"/>
</dbReference>
<dbReference type="Gene3D" id="1.10.150.20">
    <property type="entry name" value="5' to 3' exonuclease, C-terminal subdomain"/>
    <property type="match status" value="1"/>
</dbReference>
<dbReference type="OrthoDB" id="31113at2759"/>
<dbReference type="EMBL" id="MCFE01000030">
    <property type="protein sequence ID" value="ORY04915.1"/>
    <property type="molecule type" value="Genomic_DNA"/>
</dbReference>
<dbReference type="PROSITE" id="PS00841">
    <property type="entry name" value="XPG_1"/>
    <property type="match status" value="1"/>
</dbReference>
<evidence type="ECO:0000256" key="9">
    <source>
        <dbReference type="ARBA" id="ARBA00022842"/>
    </source>
</evidence>
<proteinExistence type="inferred from homology"/>
<keyword evidence="6" id="KW-0255">Endonuclease</keyword>
<dbReference type="PRINTS" id="PR00853">
    <property type="entry name" value="XPGRADSUPER"/>
</dbReference>
<feature type="domain" description="XPG N-terminal" evidence="16">
    <location>
        <begin position="1"/>
        <end position="98"/>
    </location>
</feature>
<dbReference type="InterPro" id="IPR006085">
    <property type="entry name" value="XPG_DNA_repair_N"/>
</dbReference>
<dbReference type="SMART" id="SM00485">
    <property type="entry name" value="XPGN"/>
    <property type="match status" value="1"/>
</dbReference>
<dbReference type="SUPFAM" id="SSF47807">
    <property type="entry name" value="5' to 3' exonuclease, C-terminal subdomain"/>
    <property type="match status" value="1"/>
</dbReference>
<keyword evidence="5" id="KW-0479">Metal-binding</keyword>
<protein>
    <submittedName>
        <fullName evidence="17">PIN domain-like protein</fullName>
    </submittedName>
</protein>
<feature type="region of interest" description="Disordered" evidence="14">
    <location>
        <begin position="901"/>
        <end position="964"/>
    </location>
</feature>
<organism evidence="17 18">
    <name type="scientific">Basidiobolus meristosporus CBS 931.73</name>
    <dbReference type="NCBI Taxonomy" id="1314790"/>
    <lineage>
        <taxon>Eukaryota</taxon>
        <taxon>Fungi</taxon>
        <taxon>Fungi incertae sedis</taxon>
        <taxon>Zoopagomycota</taxon>
        <taxon>Entomophthoromycotina</taxon>
        <taxon>Basidiobolomycetes</taxon>
        <taxon>Basidiobolales</taxon>
        <taxon>Basidiobolaceae</taxon>
        <taxon>Basidiobolus</taxon>
    </lineage>
</organism>
<dbReference type="InterPro" id="IPR036279">
    <property type="entry name" value="5-3_exonuclease_C_sf"/>
</dbReference>
<evidence type="ECO:0000256" key="13">
    <source>
        <dbReference type="SAM" id="Coils"/>
    </source>
</evidence>
<feature type="compositionally biased region" description="Polar residues" evidence="14">
    <location>
        <begin position="1271"/>
        <end position="1286"/>
    </location>
</feature>
<evidence type="ECO:0000256" key="3">
    <source>
        <dbReference type="ARBA" id="ARBA00005283"/>
    </source>
</evidence>
<dbReference type="InterPro" id="IPR006084">
    <property type="entry name" value="XPG/Rad2"/>
</dbReference>
<name>A0A1Y1Z520_9FUNG</name>
<accession>A0A1Y1Z520</accession>
<keyword evidence="7" id="KW-0227">DNA damage</keyword>
<dbReference type="PROSITE" id="PS00842">
    <property type="entry name" value="XPG_2"/>
    <property type="match status" value="1"/>
</dbReference>
<evidence type="ECO:0000256" key="5">
    <source>
        <dbReference type="ARBA" id="ARBA00022723"/>
    </source>
</evidence>
<comment type="caution">
    <text evidence="17">The sequence shown here is derived from an EMBL/GenBank/DDBJ whole genome shotgun (WGS) entry which is preliminary data.</text>
</comment>
<keyword evidence="13" id="KW-0175">Coiled coil</keyword>
<evidence type="ECO:0000256" key="10">
    <source>
        <dbReference type="ARBA" id="ARBA00023204"/>
    </source>
</evidence>
<dbReference type="SMART" id="SM00484">
    <property type="entry name" value="XPGI"/>
    <property type="match status" value="1"/>
</dbReference>
<dbReference type="SUPFAM" id="SSF88723">
    <property type="entry name" value="PIN domain-like"/>
    <property type="match status" value="1"/>
</dbReference>
<feature type="compositionally biased region" description="Polar residues" evidence="14">
    <location>
        <begin position="680"/>
        <end position="689"/>
    </location>
</feature>
<evidence type="ECO:0000256" key="14">
    <source>
        <dbReference type="SAM" id="MobiDB-lite"/>
    </source>
</evidence>
<feature type="compositionally biased region" description="Acidic residues" evidence="14">
    <location>
        <begin position="1294"/>
        <end position="1304"/>
    </location>
</feature>
<dbReference type="GO" id="GO:0046872">
    <property type="term" value="F:metal ion binding"/>
    <property type="evidence" value="ECO:0007669"/>
    <property type="project" value="UniProtKB-KW"/>
</dbReference>
<dbReference type="InterPro" id="IPR008918">
    <property type="entry name" value="HhH2"/>
</dbReference>
<evidence type="ECO:0000256" key="6">
    <source>
        <dbReference type="ARBA" id="ARBA00022759"/>
    </source>
</evidence>
<dbReference type="InterPro" id="IPR019974">
    <property type="entry name" value="XPG_CS"/>
</dbReference>
<comment type="similarity">
    <text evidence="12">Belongs to the XPG/RAD2 endonuclease family. GEN subfamily.</text>
</comment>
<keyword evidence="18" id="KW-1185">Reference proteome</keyword>
<dbReference type="CDD" id="cd09904">
    <property type="entry name" value="H3TH_XPG"/>
    <property type="match status" value="1"/>
</dbReference>
<dbReference type="PRINTS" id="PR00066">
    <property type="entry name" value="XRODRMPGMNTG"/>
</dbReference>
<keyword evidence="10" id="KW-0234">DNA repair</keyword>
<dbReference type="PANTHER" id="PTHR16171:SF7">
    <property type="entry name" value="DNA REPAIR PROTEIN RAD2"/>
    <property type="match status" value="1"/>
</dbReference>
<keyword evidence="4" id="KW-0540">Nuclease</keyword>
<dbReference type="FunCoup" id="A0A1Y1Z520">
    <property type="interactions" value="598"/>
</dbReference>
<feature type="compositionally biased region" description="Basic residues" evidence="14">
    <location>
        <begin position="1314"/>
        <end position="1343"/>
    </location>
</feature>
<feature type="region of interest" description="Disordered" evidence="14">
    <location>
        <begin position="678"/>
        <end position="747"/>
    </location>
</feature>
<keyword evidence="11" id="KW-0539">Nucleus</keyword>
<reference evidence="17 18" key="1">
    <citation type="submission" date="2016-07" db="EMBL/GenBank/DDBJ databases">
        <title>Pervasive Adenine N6-methylation of Active Genes in Fungi.</title>
        <authorList>
            <consortium name="DOE Joint Genome Institute"/>
            <person name="Mondo S.J."/>
            <person name="Dannebaum R.O."/>
            <person name="Kuo R.C."/>
            <person name="Labutti K."/>
            <person name="Haridas S."/>
            <person name="Kuo A."/>
            <person name="Salamov A."/>
            <person name="Ahrendt S.R."/>
            <person name="Lipzen A."/>
            <person name="Sullivan W."/>
            <person name="Andreopoulos W.B."/>
            <person name="Clum A."/>
            <person name="Lindquist E."/>
            <person name="Daum C."/>
            <person name="Ramamoorthy G.K."/>
            <person name="Gryganskyi A."/>
            <person name="Culley D."/>
            <person name="Magnuson J.K."/>
            <person name="James T.Y."/>
            <person name="O'Malley M.A."/>
            <person name="Stajich J.E."/>
            <person name="Spatafora J.W."/>
            <person name="Visel A."/>
            <person name="Grigoriev I.V."/>
        </authorList>
    </citation>
    <scope>NUCLEOTIDE SEQUENCE [LARGE SCALE GENOMIC DNA]</scope>
    <source>
        <strain evidence="17 18">CBS 931.73</strain>
    </source>
</reference>
<feature type="coiled-coil region" evidence="13">
    <location>
        <begin position="987"/>
        <end position="1014"/>
    </location>
</feature>
<feature type="compositionally biased region" description="Basic and acidic residues" evidence="14">
    <location>
        <begin position="816"/>
        <end position="830"/>
    </location>
</feature>
<evidence type="ECO:0000256" key="4">
    <source>
        <dbReference type="ARBA" id="ARBA00022722"/>
    </source>
</evidence>
<dbReference type="Pfam" id="PF00752">
    <property type="entry name" value="XPG_N"/>
    <property type="match status" value="1"/>
</dbReference>
<evidence type="ECO:0000313" key="18">
    <source>
        <dbReference type="Proteomes" id="UP000193498"/>
    </source>
</evidence>
<evidence type="ECO:0000256" key="7">
    <source>
        <dbReference type="ARBA" id="ARBA00022763"/>
    </source>
</evidence>
<feature type="compositionally biased region" description="Basic and acidic residues" evidence="14">
    <location>
        <begin position="690"/>
        <end position="705"/>
    </location>
</feature>
<dbReference type="Gene3D" id="3.40.50.1010">
    <property type="entry name" value="5'-nuclease"/>
    <property type="match status" value="2"/>
</dbReference>
<dbReference type="FunFam" id="1.10.150.20:FF:000030">
    <property type="entry name" value="Flap endonuclease GEN-like 1"/>
    <property type="match status" value="1"/>
</dbReference>
<dbReference type="GO" id="GO:0003697">
    <property type="term" value="F:single-stranded DNA binding"/>
    <property type="evidence" value="ECO:0007669"/>
    <property type="project" value="InterPro"/>
</dbReference>
<dbReference type="SMART" id="SM00279">
    <property type="entry name" value="HhH2"/>
    <property type="match status" value="1"/>
</dbReference>
<evidence type="ECO:0000256" key="8">
    <source>
        <dbReference type="ARBA" id="ARBA00022801"/>
    </source>
</evidence>
<feature type="region of interest" description="Disordered" evidence="14">
    <location>
        <begin position="1270"/>
        <end position="1343"/>
    </location>
</feature>
<dbReference type="Proteomes" id="UP000193498">
    <property type="component" value="Unassembled WGS sequence"/>
</dbReference>
<evidence type="ECO:0000256" key="11">
    <source>
        <dbReference type="ARBA" id="ARBA00023242"/>
    </source>
</evidence>
<feature type="domain" description="XPG-I" evidence="15">
    <location>
        <begin position="1031"/>
        <end position="1100"/>
    </location>
</feature>
<evidence type="ECO:0000256" key="1">
    <source>
        <dbReference type="ARBA" id="ARBA00001946"/>
    </source>
</evidence>
<feature type="region of interest" description="Disordered" evidence="14">
    <location>
        <begin position="292"/>
        <end position="318"/>
    </location>
</feature>
<dbReference type="InterPro" id="IPR006086">
    <property type="entry name" value="XPG-I_dom"/>
</dbReference>
<feature type="region of interest" description="Disordered" evidence="14">
    <location>
        <begin position="814"/>
        <end position="834"/>
    </location>
</feature>
<dbReference type="STRING" id="1314790.A0A1Y1Z520"/>
<evidence type="ECO:0000256" key="2">
    <source>
        <dbReference type="ARBA" id="ARBA00004123"/>
    </source>
</evidence>
<dbReference type="InterPro" id="IPR029060">
    <property type="entry name" value="PIN-like_dom_sf"/>
</dbReference>